<proteinExistence type="predicted"/>
<name>A0A8H4PRX0_9HYPO</name>
<dbReference type="Pfam" id="PF20516">
    <property type="entry name" value="PDDEXK_12"/>
    <property type="match status" value="1"/>
</dbReference>
<dbReference type="OrthoDB" id="4161186at2759"/>
<protein>
    <recommendedName>
        <fullName evidence="2">PD-(D/E)XK nuclease-like domain-containing protein</fullName>
    </recommendedName>
</protein>
<dbReference type="InterPro" id="IPR046797">
    <property type="entry name" value="PDDEXK_12"/>
</dbReference>
<comment type="caution">
    <text evidence="3">The sequence shown here is derived from an EMBL/GenBank/DDBJ whole genome shotgun (WGS) entry which is preliminary data.</text>
</comment>
<organism evidence="3 4">
    <name type="scientific">Ophiocordyceps sinensis</name>
    <dbReference type="NCBI Taxonomy" id="72228"/>
    <lineage>
        <taxon>Eukaryota</taxon>
        <taxon>Fungi</taxon>
        <taxon>Dikarya</taxon>
        <taxon>Ascomycota</taxon>
        <taxon>Pezizomycotina</taxon>
        <taxon>Sordariomycetes</taxon>
        <taxon>Hypocreomycetidae</taxon>
        <taxon>Hypocreales</taxon>
        <taxon>Ophiocordycipitaceae</taxon>
        <taxon>Ophiocordyceps</taxon>
    </lineage>
</organism>
<evidence type="ECO:0000259" key="2">
    <source>
        <dbReference type="Pfam" id="PF20516"/>
    </source>
</evidence>
<evidence type="ECO:0000313" key="3">
    <source>
        <dbReference type="EMBL" id="KAF4509337.1"/>
    </source>
</evidence>
<accession>A0A8H4PRX0</accession>
<dbReference type="Proteomes" id="UP000557566">
    <property type="component" value="Unassembled WGS sequence"/>
</dbReference>
<feature type="region of interest" description="Disordered" evidence="1">
    <location>
        <begin position="34"/>
        <end position="191"/>
    </location>
</feature>
<reference evidence="3 4" key="1">
    <citation type="journal article" date="2020" name="Genome Biol. Evol.">
        <title>A new high-quality draft genome assembly of the Chinese cordyceps Ophiocordyceps sinensis.</title>
        <authorList>
            <person name="Shu R."/>
            <person name="Zhang J."/>
            <person name="Meng Q."/>
            <person name="Zhang H."/>
            <person name="Zhou G."/>
            <person name="Li M."/>
            <person name="Wu P."/>
            <person name="Zhao Y."/>
            <person name="Chen C."/>
            <person name="Qin Q."/>
        </authorList>
    </citation>
    <scope>NUCLEOTIDE SEQUENCE [LARGE SCALE GENOMIC DNA]</scope>
    <source>
        <strain evidence="3 4">IOZ07</strain>
    </source>
</reference>
<gene>
    <name evidence="3" type="ORF">G6O67_003516</name>
</gene>
<evidence type="ECO:0000256" key="1">
    <source>
        <dbReference type="SAM" id="MobiDB-lite"/>
    </source>
</evidence>
<dbReference type="EMBL" id="JAAVMX010000004">
    <property type="protein sequence ID" value="KAF4509337.1"/>
    <property type="molecule type" value="Genomic_DNA"/>
</dbReference>
<feature type="compositionally biased region" description="Polar residues" evidence="1">
    <location>
        <begin position="143"/>
        <end position="166"/>
    </location>
</feature>
<keyword evidence="4" id="KW-1185">Reference proteome</keyword>
<sequence>MPNSASIAAWLENLPTWPLKTPTFKPIEPNAELQSGQSHLKRRAGRLLSPPSEAGHRLTANGVPSAIMDEPRSAPKRRKLADHVASDARLQLRPHTADHDSDSNAHSAPIPVNDVTPRPVRRVQRPMSSSSRAPPTRRETAASRVTGTQSSASSLNRSSKPTSSPTRKLAEMSIDTDGITTRHLAPGDTRHPKVLTNMVANIYRWFKHKGVIGSSLVDDFPPDLRSRLLLDDDAFSQPAGDTGNPGSTLLRCQADEVLEYATDCFDRSDSEMGWNFDVHHRLLQMVFRSQGKKRRRLVDFSPCQSALLIKEYLPTTATSKLVDFCVYLNPEAEADATEAHDYAEAIRQLQLNLPMRSINHTSYLPVASRPISLSLETKRTGKDSDEATLQIGTWHLAQWRMLRGLLTRTGGADHAQAALNELGVLPAIIVQGHKWSFAATTLEGTKTVLWSMMDVGSTDSLAGVYAIATTLEYLKRWSVDTFWEWYKRNVLLPIQDPGG</sequence>
<dbReference type="AlphaFoldDB" id="A0A8H4PRX0"/>
<feature type="domain" description="PD-(D/E)XK nuclease-like" evidence="2">
    <location>
        <begin position="231"/>
        <end position="483"/>
    </location>
</feature>
<evidence type="ECO:0000313" key="4">
    <source>
        <dbReference type="Proteomes" id="UP000557566"/>
    </source>
</evidence>